<organism evidence="1 2">
    <name type="scientific">Stylophora pistillata</name>
    <name type="common">Smooth cauliflower coral</name>
    <dbReference type="NCBI Taxonomy" id="50429"/>
    <lineage>
        <taxon>Eukaryota</taxon>
        <taxon>Metazoa</taxon>
        <taxon>Cnidaria</taxon>
        <taxon>Anthozoa</taxon>
        <taxon>Hexacorallia</taxon>
        <taxon>Scleractinia</taxon>
        <taxon>Astrocoeniina</taxon>
        <taxon>Pocilloporidae</taxon>
        <taxon>Stylophora</taxon>
    </lineage>
</organism>
<reference evidence="2" key="1">
    <citation type="journal article" date="2017" name="bioRxiv">
        <title>Comparative analysis of the genomes of Stylophora pistillata and Acropora digitifera provides evidence for extensive differences between species of corals.</title>
        <authorList>
            <person name="Voolstra C.R."/>
            <person name="Li Y."/>
            <person name="Liew Y.J."/>
            <person name="Baumgarten S."/>
            <person name="Zoccola D."/>
            <person name="Flot J.-F."/>
            <person name="Tambutte S."/>
            <person name="Allemand D."/>
            <person name="Aranda M."/>
        </authorList>
    </citation>
    <scope>NUCLEOTIDE SEQUENCE [LARGE SCALE GENOMIC DNA]</scope>
</reference>
<sequence length="203" mass="23062">MVNQLSMLLTKELPNLLVAATTRSIVRRTALSSSTLRALSLLPQNINTVSTRYQSWTTNKSSGLGTSVPLQHSQVYSFSSVSVFPMKEENTAHKTVQELLDIFETSKDSLETEDCIELLRKLARAVWHDEKQRLELQKIRAASAEGCSMFRQLLNHIADSTGDSNVDDKQVSTILWSLEKIGETNHRLYRRFDRGKIILIKER</sequence>
<accession>A0A2B4S8S2</accession>
<evidence type="ECO:0000313" key="2">
    <source>
        <dbReference type="Proteomes" id="UP000225706"/>
    </source>
</evidence>
<dbReference type="OrthoDB" id="5985767at2759"/>
<gene>
    <name evidence="1" type="ORF">AWC38_SpisGene9948</name>
</gene>
<dbReference type="Proteomes" id="UP000225706">
    <property type="component" value="Unassembled WGS sequence"/>
</dbReference>
<evidence type="ECO:0000313" key="1">
    <source>
        <dbReference type="EMBL" id="PFX25413.1"/>
    </source>
</evidence>
<dbReference type="AlphaFoldDB" id="A0A2B4S8S2"/>
<dbReference type="EMBL" id="LSMT01000151">
    <property type="protein sequence ID" value="PFX25413.1"/>
    <property type="molecule type" value="Genomic_DNA"/>
</dbReference>
<protein>
    <submittedName>
        <fullName evidence="1">Uncharacterized protein</fullName>
    </submittedName>
</protein>
<name>A0A2B4S8S2_STYPI</name>
<comment type="caution">
    <text evidence="1">The sequence shown here is derived from an EMBL/GenBank/DDBJ whole genome shotgun (WGS) entry which is preliminary data.</text>
</comment>
<proteinExistence type="predicted"/>
<keyword evidence="2" id="KW-1185">Reference proteome</keyword>